<reference evidence="1 2" key="1">
    <citation type="submission" date="2018-09" db="EMBL/GenBank/DDBJ databases">
        <title>Murine metabolic-syndrome-specific gut microbial biobank.</title>
        <authorList>
            <person name="Liu C."/>
        </authorList>
    </citation>
    <scope>NUCLEOTIDE SEQUENCE [LARGE SCALE GENOMIC DNA]</scope>
    <source>
        <strain evidence="1 2">8-P5</strain>
    </source>
</reference>
<dbReference type="GO" id="GO:0009295">
    <property type="term" value="C:nucleoid"/>
    <property type="evidence" value="ECO:0007669"/>
    <property type="project" value="InterPro"/>
</dbReference>
<dbReference type="AlphaFoldDB" id="A0A3L7ZWY4"/>
<dbReference type="RefSeq" id="WP_121735092.1">
    <property type="nucleotide sequence ID" value="NZ_QXXG01000028.1"/>
</dbReference>
<evidence type="ECO:0000313" key="1">
    <source>
        <dbReference type="EMBL" id="RLT74530.1"/>
    </source>
</evidence>
<proteinExistence type="predicted"/>
<dbReference type="EMBL" id="RAYI01000006">
    <property type="protein sequence ID" value="RLT74530.1"/>
    <property type="molecule type" value="Genomic_DNA"/>
</dbReference>
<dbReference type="Proteomes" id="UP000278164">
    <property type="component" value="Unassembled WGS sequence"/>
</dbReference>
<protein>
    <submittedName>
        <fullName evidence="1">Nucleoid-associated protein</fullName>
    </submittedName>
</protein>
<comment type="caution">
    <text evidence="1">The sequence shown here is derived from an EMBL/GenBank/DDBJ whole genome shotgun (WGS) entry which is preliminary data.</text>
</comment>
<sequence length="344" mass="40119">MKVSYIDTKVESICLHIVGNKMADEGIGFSKTHLVIPNELKDTLLKYFVSSFNTEEIYTFYHHSDLLLNEVYCYCSKIFTFTECLYEQSINLAKHLYDNSTHPKIKMGEFYVVYFRNCVINNQLVDAIGIFKSENKETFLKINHKEENFEIESETGISINKLDKGCLVFNLEKENGYLVAVVDNTNKGSDAKYWTDDFLHVRPRKDSFNQTQNMLSLCKSFVSQLPSDNGKVEKATYMNRSVEALKEESVNVETFAEQVFETPELVSEFKQYKESYQKERDIEIDDSFATASNAIKRRATGTMTTIKLDKNFDINIHGGEQYIKRGYDEKRKMHYYQLFFKEEK</sequence>
<dbReference type="InterPro" id="IPR007358">
    <property type="entry name" value="Nucleoid_associated_NdpA"/>
</dbReference>
<gene>
    <name evidence="1" type="ORF">D7V78_03910</name>
</gene>
<dbReference type="OrthoDB" id="9153118at2"/>
<organism evidence="1 2">
    <name type="scientific">Parabacteroides distasonis</name>
    <dbReference type="NCBI Taxonomy" id="823"/>
    <lineage>
        <taxon>Bacteria</taxon>
        <taxon>Pseudomonadati</taxon>
        <taxon>Bacteroidota</taxon>
        <taxon>Bacteroidia</taxon>
        <taxon>Bacteroidales</taxon>
        <taxon>Tannerellaceae</taxon>
        <taxon>Parabacteroides</taxon>
    </lineage>
</organism>
<evidence type="ECO:0000313" key="2">
    <source>
        <dbReference type="Proteomes" id="UP000278164"/>
    </source>
</evidence>
<name>A0A3L7ZWY4_PARDI</name>
<dbReference type="Pfam" id="PF04245">
    <property type="entry name" value="NA37"/>
    <property type="match status" value="1"/>
</dbReference>
<accession>A0A3L7ZWY4</accession>